<evidence type="ECO:0000256" key="1">
    <source>
        <dbReference type="ARBA" id="ARBA00022441"/>
    </source>
</evidence>
<dbReference type="RefSeq" id="XP_028598680.1">
    <property type="nucleotide sequence ID" value="XM_028742847.1"/>
</dbReference>
<dbReference type="KEGG" id="pmua:114603687"/>
<protein>
    <submittedName>
        <fullName evidence="3">Ras guanine nucleotide exchange factor F-like</fullName>
    </submittedName>
</protein>
<reference evidence="3" key="3">
    <citation type="submission" date="2025-09" db="UniProtKB">
        <authorList>
            <consortium name="Ensembl"/>
        </authorList>
    </citation>
    <scope>IDENTIFICATION</scope>
</reference>
<gene>
    <name evidence="3" type="primary">LOC114603687</name>
</gene>
<dbReference type="Proteomes" id="UP000472272">
    <property type="component" value="Chromosome 1"/>
</dbReference>
<dbReference type="GeneID" id="114603687"/>
<dbReference type="InterPro" id="IPR011043">
    <property type="entry name" value="Gal_Oxase/kelch_b-propeller"/>
</dbReference>
<dbReference type="OrthoDB" id="432528at2759"/>
<accession>A0A670K1V3</accession>
<proteinExistence type="predicted"/>
<dbReference type="AlphaFoldDB" id="A0A670K1V3"/>
<dbReference type="RefSeq" id="XP_028598681.1">
    <property type="nucleotide sequence ID" value="XM_028742848.1"/>
</dbReference>
<evidence type="ECO:0000256" key="2">
    <source>
        <dbReference type="ARBA" id="ARBA00022737"/>
    </source>
</evidence>
<evidence type="ECO:0000313" key="3">
    <source>
        <dbReference type="Ensembl" id="ENSPMRP00000030741.1"/>
    </source>
</evidence>
<keyword evidence="2" id="KW-0677">Repeat</keyword>
<dbReference type="GeneTree" id="ENSGT00940000165735"/>
<name>A0A670K1V3_PODMU</name>
<dbReference type="PANTHER" id="PTHR46093">
    <property type="entry name" value="ACYL-COA-BINDING DOMAIN-CONTAINING PROTEIN 5"/>
    <property type="match status" value="1"/>
</dbReference>
<reference evidence="3" key="2">
    <citation type="submission" date="2025-08" db="UniProtKB">
        <authorList>
            <consortium name="Ensembl"/>
        </authorList>
    </citation>
    <scope>IDENTIFICATION</scope>
</reference>
<dbReference type="Pfam" id="PF13415">
    <property type="entry name" value="Beta-prop_FBX42"/>
    <property type="match status" value="1"/>
</dbReference>
<evidence type="ECO:0000313" key="4">
    <source>
        <dbReference type="Proteomes" id="UP000472272"/>
    </source>
</evidence>
<reference evidence="3 4" key="1">
    <citation type="journal article" date="2019" name="Proc. Natl. Acad. Sci. U.S.A.">
        <title>Regulatory changes in pterin and carotenoid genes underlie balanced color polymorphisms in the wall lizard.</title>
        <authorList>
            <person name="Andrade P."/>
            <person name="Pinho C."/>
            <person name="Perez I de Lanuza G."/>
            <person name="Afonso S."/>
            <person name="Brejcha J."/>
            <person name="Rubin C.J."/>
            <person name="Wallerman O."/>
            <person name="Pereira P."/>
            <person name="Sabatino S.J."/>
            <person name="Bellati A."/>
            <person name="Pellitteri-Rosa D."/>
            <person name="Bosakova Z."/>
            <person name="Bunikis I."/>
            <person name="Carretero M.A."/>
            <person name="Feiner N."/>
            <person name="Marsik P."/>
            <person name="Pauperio F."/>
            <person name="Salvi D."/>
            <person name="Soler L."/>
            <person name="While G.M."/>
            <person name="Uller T."/>
            <person name="Font E."/>
            <person name="Andersson L."/>
            <person name="Carneiro M."/>
        </authorList>
    </citation>
    <scope>NUCLEOTIDE SEQUENCE</scope>
</reference>
<dbReference type="Gene3D" id="2.120.10.80">
    <property type="entry name" value="Kelch-type beta propeller"/>
    <property type="match status" value="2"/>
</dbReference>
<dbReference type="PANTHER" id="PTHR46093:SF18">
    <property type="entry name" value="FIBRONECTIN TYPE-III DOMAIN-CONTAINING PROTEIN"/>
    <property type="match status" value="1"/>
</dbReference>
<sequence>MKRKTAEYSWKPVPQSKSSPCDRFKHACCICRGFLYVYGGRQNTSLNDFWRYKIENNEWERLENSEDGPEELEEHTMVDYQGILYIFGGMVDSAFTLRKNPLWMYDTDSAKWMERQLTAGESEGTAPVNRKGHSAVVYKGIMYMYGGYVDLKGASQEFWTLCLNKKQWTPAVSYGGSPGPRHGHSAVVHGNNMYLFGGLMGLSEQKDFWKWDFMAANWSSIRTSHGPPKVVGHSALIFEDSMLLYGGGISNTRPSSILWKYHFPSQMWKQLARTTEPSSKAFHCMLGIGYGFQGIAGSSSKSLSYLHQKEMGCSKLLAISKQHACFCEYIHQEPSYQTFSNDGSTEIEMKTFYLSREEPGFCSRQTTSSSELSANEKACVLSETERTSNLNLPREQEFATLDFTEENASFIDLTRAAVDIRESSASMDISESSAVLLLIGGKPLSSSSSISFWQMELDKM</sequence>
<dbReference type="OMA" id="TESCNEP"/>
<keyword evidence="4" id="KW-1185">Reference proteome</keyword>
<dbReference type="InterPro" id="IPR015915">
    <property type="entry name" value="Kelch-typ_b-propeller"/>
</dbReference>
<dbReference type="Ensembl" id="ENSPMRT00000032601.1">
    <property type="protein sequence ID" value="ENSPMRP00000030741.1"/>
    <property type="gene ID" value="ENSPMRG00000019913.1"/>
</dbReference>
<keyword evidence="1" id="KW-0880">Kelch repeat</keyword>
<organism evidence="3 4">
    <name type="scientific">Podarcis muralis</name>
    <name type="common">Wall lizard</name>
    <name type="synonym">Lacerta muralis</name>
    <dbReference type="NCBI Taxonomy" id="64176"/>
    <lineage>
        <taxon>Eukaryota</taxon>
        <taxon>Metazoa</taxon>
        <taxon>Chordata</taxon>
        <taxon>Craniata</taxon>
        <taxon>Vertebrata</taxon>
        <taxon>Euteleostomi</taxon>
        <taxon>Lepidosauria</taxon>
        <taxon>Squamata</taxon>
        <taxon>Bifurcata</taxon>
        <taxon>Unidentata</taxon>
        <taxon>Episquamata</taxon>
        <taxon>Laterata</taxon>
        <taxon>Lacertibaenia</taxon>
        <taxon>Lacertidae</taxon>
        <taxon>Podarcis</taxon>
    </lineage>
</organism>
<dbReference type="SUPFAM" id="SSF50965">
    <property type="entry name" value="Galactose oxidase, central domain"/>
    <property type="match status" value="1"/>
</dbReference>